<feature type="region of interest" description="Disordered" evidence="1">
    <location>
        <begin position="100"/>
        <end position="121"/>
    </location>
</feature>
<sequence>MLFSQEDFKGMLDQSDEINGLLKALHSENKEKAKRGKKQIQHTNIEIPEEYHHENKFDESGQIVLDTEFERFIEGKNFHGQTGDHFQSKDIKNESHGFENNNIMMSPKSKSGANLKSRGGVDDILEDFDW</sequence>
<accession>A0A7S3J7V4</accession>
<evidence type="ECO:0000256" key="1">
    <source>
        <dbReference type="SAM" id="MobiDB-lite"/>
    </source>
</evidence>
<dbReference type="AlphaFoldDB" id="A0A7S3J7V4"/>
<name>A0A7S3J7V4_9SPIT</name>
<gene>
    <name evidence="2" type="ORF">EHAR0213_LOCUS7036</name>
</gene>
<feature type="compositionally biased region" description="Polar residues" evidence="1">
    <location>
        <begin position="100"/>
        <end position="114"/>
    </location>
</feature>
<dbReference type="EMBL" id="HBII01016659">
    <property type="protein sequence ID" value="CAE0348125.1"/>
    <property type="molecule type" value="Transcribed_RNA"/>
</dbReference>
<reference evidence="2" key="1">
    <citation type="submission" date="2021-01" db="EMBL/GenBank/DDBJ databases">
        <authorList>
            <person name="Corre E."/>
            <person name="Pelletier E."/>
            <person name="Niang G."/>
            <person name="Scheremetjew M."/>
            <person name="Finn R."/>
            <person name="Kale V."/>
            <person name="Holt S."/>
            <person name="Cochrane G."/>
            <person name="Meng A."/>
            <person name="Brown T."/>
            <person name="Cohen L."/>
        </authorList>
    </citation>
    <scope>NUCLEOTIDE SEQUENCE</scope>
    <source>
        <strain evidence="2">FSP1.4</strain>
    </source>
</reference>
<organism evidence="2">
    <name type="scientific">Euplotes harpa</name>
    <dbReference type="NCBI Taxonomy" id="151035"/>
    <lineage>
        <taxon>Eukaryota</taxon>
        <taxon>Sar</taxon>
        <taxon>Alveolata</taxon>
        <taxon>Ciliophora</taxon>
        <taxon>Intramacronucleata</taxon>
        <taxon>Spirotrichea</taxon>
        <taxon>Hypotrichia</taxon>
        <taxon>Euplotida</taxon>
        <taxon>Euplotidae</taxon>
        <taxon>Euplotes</taxon>
    </lineage>
</organism>
<proteinExistence type="predicted"/>
<protein>
    <submittedName>
        <fullName evidence="2">Uncharacterized protein</fullName>
    </submittedName>
</protein>
<evidence type="ECO:0000313" key="2">
    <source>
        <dbReference type="EMBL" id="CAE0348125.1"/>
    </source>
</evidence>